<reference evidence="1" key="1">
    <citation type="journal article" date="2014" name="Int. J. Syst. Evol. Microbiol.">
        <title>Complete genome sequence of Corynebacterium casei LMG S-19264T (=DSM 44701T), isolated from a smear-ripened cheese.</title>
        <authorList>
            <consortium name="US DOE Joint Genome Institute (JGI-PGF)"/>
            <person name="Walter F."/>
            <person name="Albersmeier A."/>
            <person name="Kalinowski J."/>
            <person name="Ruckert C."/>
        </authorList>
    </citation>
    <scope>NUCLEOTIDE SEQUENCE</scope>
    <source>
        <strain evidence="1">CGMCC 4.7299</strain>
    </source>
</reference>
<gene>
    <name evidence="1" type="ORF">GCM10012284_24190</name>
</gene>
<proteinExistence type="predicted"/>
<evidence type="ECO:0000313" key="2">
    <source>
        <dbReference type="Proteomes" id="UP000656042"/>
    </source>
</evidence>
<comment type="caution">
    <text evidence="1">The sequence shown here is derived from an EMBL/GenBank/DDBJ whole genome shotgun (WGS) entry which is preliminary data.</text>
</comment>
<name>A0A8J3C033_9ACTN</name>
<dbReference type="AlphaFoldDB" id="A0A8J3C033"/>
<protein>
    <recommendedName>
        <fullName evidence="3">Exonuclease</fullName>
    </recommendedName>
</protein>
<dbReference type="EMBL" id="BMMX01000008">
    <property type="protein sequence ID" value="GGK89396.1"/>
    <property type="molecule type" value="Genomic_DNA"/>
</dbReference>
<dbReference type="InterPro" id="IPR012337">
    <property type="entry name" value="RNaseH-like_sf"/>
</dbReference>
<evidence type="ECO:0000313" key="1">
    <source>
        <dbReference type="EMBL" id="GGK89396.1"/>
    </source>
</evidence>
<dbReference type="RefSeq" id="WP_189079262.1">
    <property type="nucleotide sequence ID" value="NZ_BMMX01000008.1"/>
</dbReference>
<dbReference type="Proteomes" id="UP000656042">
    <property type="component" value="Unassembled WGS sequence"/>
</dbReference>
<organism evidence="1 2">
    <name type="scientific">Mangrovihabitans endophyticus</name>
    <dbReference type="NCBI Taxonomy" id="1751298"/>
    <lineage>
        <taxon>Bacteria</taxon>
        <taxon>Bacillati</taxon>
        <taxon>Actinomycetota</taxon>
        <taxon>Actinomycetes</taxon>
        <taxon>Micromonosporales</taxon>
        <taxon>Micromonosporaceae</taxon>
        <taxon>Mangrovihabitans</taxon>
    </lineage>
</organism>
<reference evidence="1" key="2">
    <citation type="submission" date="2020-09" db="EMBL/GenBank/DDBJ databases">
        <authorList>
            <person name="Sun Q."/>
            <person name="Zhou Y."/>
        </authorList>
    </citation>
    <scope>NUCLEOTIDE SEQUENCE</scope>
    <source>
        <strain evidence="1">CGMCC 4.7299</strain>
    </source>
</reference>
<dbReference type="SUPFAM" id="SSF53098">
    <property type="entry name" value="Ribonuclease H-like"/>
    <property type="match status" value="1"/>
</dbReference>
<accession>A0A8J3C033</accession>
<evidence type="ECO:0008006" key="3">
    <source>
        <dbReference type="Google" id="ProtNLM"/>
    </source>
</evidence>
<sequence>MTRIVFVDTETTSLRPDRRAWDVALIVRDPGAAADDEYQWFVHADHLALDNADPRALQVGRFYDRHPDYRSKSPDPLDPWVGGGTPEFLVMREVERLTRGAHLVGAVPNFDAEVLGARMRVQGLCPSWHYHLIDVEALAVGYLAATSGLDMTRLPWDSGWLTAQLGLAPVPDKLRHTALGDASWARSIYDRVTAGQQDGDTRA</sequence>
<dbReference type="GO" id="GO:0003676">
    <property type="term" value="F:nucleic acid binding"/>
    <property type="evidence" value="ECO:0007669"/>
    <property type="project" value="InterPro"/>
</dbReference>
<dbReference type="Gene3D" id="3.30.420.10">
    <property type="entry name" value="Ribonuclease H-like superfamily/Ribonuclease H"/>
    <property type="match status" value="1"/>
</dbReference>
<dbReference type="InterPro" id="IPR036397">
    <property type="entry name" value="RNaseH_sf"/>
</dbReference>
<keyword evidence="2" id="KW-1185">Reference proteome</keyword>